<gene>
    <name evidence="2" type="ORF">GB927_011540</name>
</gene>
<sequence>MAAARHCLLAASAIAVMLASPVVRAEGDDAAPSVVSSYDAVGALVRDSQEIQSHYKVCPADIAKTARPLWKGVWASADWSEERCERDLDACHRDCMEWRNENACFALGRVFEDAKPAVSPHLAQMLFAEACALGSRGGCTNRASGIRNGQYDGDPMGEAAPEALSSCYFRTFSISCGDGDAWGCTMLGQSYQIGEGVGRDAGAARRHYLQSCEINPDFPACDFAKSLMQDLDSKEQ</sequence>
<dbReference type="Proteomes" id="UP000996601">
    <property type="component" value="Unassembled WGS sequence"/>
</dbReference>
<dbReference type="EMBL" id="WHSB02000004">
    <property type="protein sequence ID" value="MCQ4630676.1"/>
    <property type="molecule type" value="Genomic_DNA"/>
</dbReference>
<dbReference type="SMART" id="SM00671">
    <property type="entry name" value="SEL1"/>
    <property type="match status" value="2"/>
</dbReference>
<keyword evidence="3" id="KW-1185">Reference proteome</keyword>
<protein>
    <recommendedName>
        <fullName evidence="4">Beta-lactamase</fullName>
    </recommendedName>
</protein>
<proteinExistence type="predicted"/>
<dbReference type="SUPFAM" id="SSF81901">
    <property type="entry name" value="HCP-like"/>
    <property type="match status" value="1"/>
</dbReference>
<comment type="caution">
    <text evidence="2">The sequence shown here is derived from an EMBL/GenBank/DDBJ whole genome shotgun (WGS) entry which is preliminary data.</text>
</comment>
<evidence type="ECO:0000256" key="1">
    <source>
        <dbReference type="SAM" id="SignalP"/>
    </source>
</evidence>
<name>A0ABT1R663_9HYPH</name>
<reference evidence="2" key="1">
    <citation type="submission" date="2021-07" db="EMBL/GenBank/DDBJ databases">
        <title>Shinella sp. nov., a novel member of the genus Shinella from water.</title>
        <authorList>
            <person name="Deng Y."/>
        </authorList>
    </citation>
    <scope>NUCLEOTIDE SEQUENCE</scope>
    <source>
        <strain evidence="2">CPCC 100929</strain>
    </source>
</reference>
<keyword evidence="1" id="KW-0732">Signal</keyword>
<dbReference type="InterPro" id="IPR006597">
    <property type="entry name" value="Sel1-like"/>
</dbReference>
<evidence type="ECO:0008006" key="4">
    <source>
        <dbReference type="Google" id="ProtNLM"/>
    </source>
</evidence>
<feature type="chain" id="PRO_5046979069" description="Beta-lactamase" evidence="1">
    <location>
        <begin position="26"/>
        <end position="236"/>
    </location>
</feature>
<dbReference type="RefSeq" id="WP_256117036.1">
    <property type="nucleotide sequence ID" value="NZ_WHSB02000004.1"/>
</dbReference>
<organism evidence="2 3">
    <name type="scientific">Shinella lacus</name>
    <dbReference type="NCBI Taxonomy" id="2654216"/>
    <lineage>
        <taxon>Bacteria</taxon>
        <taxon>Pseudomonadati</taxon>
        <taxon>Pseudomonadota</taxon>
        <taxon>Alphaproteobacteria</taxon>
        <taxon>Hyphomicrobiales</taxon>
        <taxon>Rhizobiaceae</taxon>
        <taxon>Shinella</taxon>
    </lineage>
</organism>
<evidence type="ECO:0000313" key="3">
    <source>
        <dbReference type="Proteomes" id="UP000996601"/>
    </source>
</evidence>
<feature type="signal peptide" evidence="1">
    <location>
        <begin position="1"/>
        <end position="25"/>
    </location>
</feature>
<dbReference type="InterPro" id="IPR011990">
    <property type="entry name" value="TPR-like_helical_dom_sf"/>
</dbReference>
<dbReference type="Gene3D" id="1.25.40.10">
    <property type="entry name" value="Tetratricopeptide repeat domain"/>
    <property type="match status" value="1"/>
</dbReference>
<evidence type="ECO:0000313" key="2">
    <source>
        <dbReference type="EMBL" id="MCQ4630676.1"/>
    </source>
</evidence>
<accession>A0ABT1R663</accession>